<organism evidence="1 2">
    <name type="scientific">Mycobacterium shinjukuense</name>
    <dbReference type="NCBI Taxonomy" id="398694"/>
    <lineage>
        <taxon>Bacteria</taxon>
        <taxon>Bacillati</taxon>
        <taxon>Actinomycetota</taxon>
        <taxon>Actinomycetes</taxon>
        <taxon>Mycobacteriales</taxon>
        <taxon>Mycobacteriaceae</taxon>
        <taxon>Mycobacterium</taxon>
    </lineage>
</organism>
<proteinExistence type="predicted"/>
<gene>
    <name evidence="1" type="ORF">MSHI_14450</name>
</gene>
<protein>
    <submittedName>
        <fullName evidence="1">Uncharacterized protein</fullName>
    </submittedName>
</protein>
<dbReference type="RefSeq" id="WP_158084740.1">
    <property type="nucleotide sequence ID" value="NZ_AP022575.1"/>
</dbReference>
<dbReference type="KEGG" id="mshj:MSHI_14450"/>
<evidence type="ECO:0000313" key="2">
    <source>
        <dbReference type="Proteomes" id="UP000467236"/>
    </source>
</evidence>
<dbReference type="Proteomes" id="UP000467236">
    <property type="component" value="Chromosome"/>
</dbReference>
<accession>A0A7I7MQF2</accession>
<reference evidence="1 2" key="1">
    <citation type="journal article" date="2019" name="Emerg. Microbes Infect.">
        <title>Comprehensive subspecies identification of 175 nontuberculous mycobacteria species based on 7547 genomic profiles.</title>
        <authorList>
            <person name="Matsumoto Y."/>
            <person name="Kinjo T."/>
            <person name="Motooka D."/>
            <person name="Nabeya D."/>
            <person name="Jung N."/>
            <person name="Uechi K."/>
            <person name="Horii T."/>
            <person name="Iida T."/>
            <person name="Fujita J."/>
            <person name="Nakamura S."/>
        </authorList>
    </citation>
    <scope>NUCLEOTIDE SEQUENCE [LARGE SCALE GENOMIC DNA]</scope>
    <source>
        <strain evidence="1 2">JCM 14233</strain>
    </source>
</reference>
<sequence>MSANSRIGRVKVRTLVVLGAVVAAVGLTGASCVSVPGVQPGAADLPGMAIEAPTGTGV</sequence>
<dbReference type="AlphaFoldDB" id="A0A7I7MQF2"/>
<dbReference type="EMBL" id="AP022575">
    <property type="protein sequence ID" value="BBX73539.1"/>
    <property type="molecule type" value="Genomic_DNA"/>
</dbReference>
<keyword evidence="2" id="KW-1185">Reference proteome</keyword>
<evidence type="ECO:0000313" key="1">
    <source>
        <dbReference type="EMBL" id="BBX73539.1"/>
    </source>
</evidence>
<name>A0A7I7MQF2_9MYCO</name>
<dbReference type="PROSITE" id="PS51257">
    <property type="entry name" value="PROKAR_LIPOPROTEIN"/>
    <property type="match status" value="1"/>
</dbReference>